<dbReference type="PANTHER" id="PTHR42983:SF1">
    <property type="entry name" value="IRON-MOLYBDENUM PROTEIN"/>
    <property type="match status" value="1"/>
</dbReference>
<gene>
    <name evidence="2" type="ORF">R28058_13071</name>
</gene>
<dbReference type="RefSeq" id="WP_055341869.1">
    <property type="nucleotide sequence ID" value="NZ_CDNI01000003.1"/>
</dbReference>
<dbReference type="InterPro" id="IPR036105">
    <property type="entry name" value="DiNase_FeMo-co_biosyn_sf"/>
</dbReference>
<dbReference type="CDD" id="cd00851">
    <property type="entry name" value="MTH1175"/>
    <property type="match status" value="1"/>
</dbReference>
<dbReference type="AlphaFoldDB" id="A0A0C7R617"/>
<name>A0A0C7R617_PARSO</name>
<proteinExistence type="predicted"/>
<dbReference type="Gene3D" id="3.30.420.130">
    <property type="entry name" value="Dinitrogenase iron-molybdenum cofactor biosynthesis domain"/>
    <property type="match status" value="1"/>
</dbReference>
<dbReference type="SUPFAM" id="SSF53146">
    <property type="entry name" value="Nitrogenase accessory factor-like"/>
    <property type="match status" value="1"/>
</dbReference>
<evidence type="ECO:0000259" key="1">
    <source>
        <dbReference type="Pfam" id="PF02579"/>
    </source>
</evidence>
<dbReference type="OrthoDB" id="280278at2"/>
<dbReference type="PANTHER" id="PTHR42983">
    <property type="entry name" value="DINITROGENASE IRON-MOLYBDENUM COFACTOR PROTEIN-RELATED"/>
    <property type="match status" value="1"/>
</dbReference>
<dbReference type="InterPro" id="IPR003731">
    <property type="entry name" value="Di-Nase_FeMo-co_biosynth"/>
</dbReference>
<sequence length="122" mass="13443">MKIAVACERNIVSEHFGHCEGFDIYEVENKNILKKEYIQNPGHRPGYLPVFLKELNVDIIISGGMGSTAQELFGQNNIEVIVGTLGLSDEVVQKYINGKITSTGSICTEHAHEGHCNGQINE</sequence>
<organism evidence="2 3">
    <name type="scientific">Paraclostridium sordellii</name>
    <name type="common">Clostridium sordellii</name>
    <dbReference type="NCBI Taxonomy" id="1505"/>
    <lineage>
        <taxon>Bacteria</taxon>
        <taxon>Bacillati</taxon>
        <taxon>Bacillota</taxon>
        <taxon>Clostridia</taxon>
        <taxon>Peptostreptococcales</taxon>
        <taxon>Peptostreptococcaceae</taxon>
        <taxon>Paraclostridium</taxon>
    </lineage>
</organism>
<protein>
    <submittedName>
        <fullName evidence="2">Dinitrogenase iron-molybdenum cofactor family protein</fullName>
    </submittedName>
</protein>
<dbReference type="EMBL" id="CEKZ01000003">
    <property type="protein sequence ID" value="CEQ03574.1"/>
    <property type="molecule type" value="Genomic_DNA"/>
</dbReference>
<evidence type="ECO:0000313" key="2">
    <source>
        <dbReference type="EMBL" id="CEQ03574.1"/>
    </source>
</evidence>
<reference evidence="3" key="1">
    <citation type="submission" date="2015-01" db="EMBL/GenBank/DDBJ databases">
        <authorList>
            <person name="Aslett M.A."/>
            <person name="De Silva N."/>
        </authorList>
    </citation>
    <scope>NUCLEOTIDE SEQUENCE [LARGE SCALE GENOMIC DNA]</scope>
    <source>
        <strain evidence="3">R28058</strain>
    </source>
</reference>
<evidence type="ECO:0000313" key="3">
    <source>
        <dbReference type="Proteomes" id="UP000049127"/>
    </source>
</evidence>
<dbReference type="Pfam" id="PF02579">
    <property type="entry name" value="Nitro_FeMo-Co"/>
    <property type="match status" value="1"/>
</dbReference>
<dbReference type="Proteomes" id="UP000049127">
    <property type="component" value="Unassembled WGS sequence"/>
</dbReference>
<accession>A0A0C7R617</accession>
<feature type="domain" description="Dinitrogenase iron-molybdenum cofactor biosynthesis" evidence="1">
    <location>
        <begin position="10"/>
        <end position="96"/>
    </location>
</feature>
<dbReference type="InterPro" id="IPR033913">
    <property type="entry name" value="MTH1175_dom"/>
</dbReference>